<gene>
    <name evidence="2" type="ORF">NCTC4824_01691</name>
</gene>
<protein>
    <submittedName>
        <fullName evidence="2">Putative integral inner membrane protein</fullName>
    </submittedName>
</protein>
<evidence type="ECO:0000313" key="2">
    <source>
        <dbReference type="EMBL" id="SQI56034.1"/>
    </source>
</evidence>
<dbReference type="EMBL" id="LS483476">
    <property type="protein sequence ID" value="SQI56034.1"/>
    <property type="molecule type" value="Genomic_DNA"/>
</dbReference>
<proteinExistence type="predicted"/>
<dbReference type="KEGG" id="blen:NCTC4824_01691"/>
<accession>A0A2X4Z5X4</accession>
<evidence type="ECO:0000313" key="3">
    <source>
        <dbReference type="Proteomes" id="UP000249134"/>
    </source>
</evidence>
<feature type="transmembrane region" description="Helical" evidence="1">
    <location>
        <begin position="89"/>
        <end position="113"/>
    </location>
</feature>
<dbReference type="STRING" id="1348624.GCA_001591545_00772"/>
<organism evidence="2 3">
    <name type="scientific">Lederbergia lenta</name>
    <name type="common">Bacillus lentus</name>
    <dbReference type="NCBI Taxonomy" id="1467"/>
    <lineage>
        <taxon>Bacteria</taxon>
        <taxon>Bacillati</taxon>
        <taxon>Bacillota</taxon>
        <taxon>Bacilli</taxon>
        <taxon>Bacillales</taxon>
        <taxon>Bacillaceae</taxon>
        <taxon>Lederbergia</taxon>
    </lineage>
</organism>
<dbReference type="Proteomes" id="UP000249134">
    <property type="component" value="Chromosome 1"/>
</dbReference>
<reference evidence="2 3" key="1">
    <citation type="submission" date="2018-06" db="EMBL/GenBank/DDBJ databases">
        <authorList>
            <consortium name="Pathogen Informatics"/>
            <person name="Doyle S."/>
        </authorList>
    </citation>
    <scope>NUCLEOTIDE SEQUENCE [LARGE SCALE GENOMIC DNA]</scope>
    <source>
        <strain evidence="2 3">NCTC4824</strain>
    </source>
</reference>
<dbReference type="InterPro" id="IPR007403">
    <property type="entry name" value="DUF456"/>
</dbReference>
<dbReference type="PANTHER" id="PTHR39165">
    <property type="entry name" value="IG HYPOTHETICAL 17883"/>
    <property type="match status" value="1"/>
</dbReference>
<name>A0A2X4Z5X4_LEDLE</name>
<dbReference type="RefSeq" id="WP_066137427.1">
    <property type="nucleotide sequence ID" value="NZ_CBCSGM010000001.1"/>
</dbReference>
<evidence type="ECO:0000256" key="1">
    <source>
        <dbReference type="SAM" id="Phobius"/>
    </source>
</evidence>
<feature type="transmembrane region" description="Helical" evidence="1">
    <location>
        <begin position="134"/>
        <end position="160"/>
    </location>
</feature>
<feature type="transmembrane region" description="Helical" evidence="1">
    <location>
        <begin position="6"/>
        <end position="37"/>
    </location>
</feature>
<dbReference type="AlphaFoldDB" id="A0A2X4Z5X4"/>
<keyword evidence="1" id="KW-1133">Transmembrane helix</keyword>
<dbReference type="PANTHER" id="PTHR39165:SF1">
    <property type="entry name" value="DUF456 DOMAIN-CONTAINING PROTEIN"/>
    <property type="match status" value="1"/>
</dbReference>
<feature type="transmembrane region" description="Helical" evidence="1">
    <location>
        <begin position="49"/>
        <end position="69"/>
    </location>
</feature>
<keyword evidence="1" id="KW-0812">Transmembrane</keyword>
<keyword evidence="3" id="KW-1185">Reference proteome</keyword>
<sequence>MEIVYWLLVIILIIIAFVGLVYPIIPSVLFLAGAFILYGLLFSFEPLNWLFWLVQSLFLLLLFIADHLANIIGVRKFDGSKAGMWGSTIGILVGPFIIPVFGILIGPFLGAVIGELIMNRTKFTLAIKIGIGSVVGFISSVAVKGIIQIIMVAYFLFLIFK</sequence>
<keyword evidence="1" id="KW-0472">Membrane</keyword>
<dbReference type="Pfam" id="PF04306">
    <property type="entry name" value="DUF456"/>
    <property type="match status" value="1"/>
</dbReference>